<dbReference type="AlphaFoldDB" id="A0A1L9V9W0"/>
<keyword evidence="1" id="KW-0175">Coiled coil</keyword>
<proteinExistence type="predicted"/>
<dbReference type="GeneID" id="34461242"/>
<accession>A0A1L9V9W0</accession>
<evidence type="ECO:0000256" key="1">
    <source>
        <dbReference type="SAM" id="Coils"/>
    </source>
</evidence>
<gene>
    <name evidence="2" type="ORF">ASPGLDRAFT_38724</name>
</gene>
<evidence type="ECO:0000313" key="3">
    <source>
        <dbReference type="Proteomes" id="UP000184300"/>
    </source>
</evidence>
<reference evidence="3" key="1">
    <citation type="journal article" date="2017" name="Genome Biol.">
        <title>Comparative genomics reveals high biological diversity and specific adaptations in the industrially and medically important fungal genus Aspergillus.</title>
        <authorList>
            <person name="de Vries R.P."/>
            <person name="Riley R."/>
            <person name="Wiebenga A."/>
            <person name="Aguilar-Osorio G."/>
            <person name="Amillis S."/>
            <person name="Uchima C.A."/>
            <person name="Anderluh G."/>
            <person name="Asadollahi M."/>
            <person name="Askin M."/>
            <person name="Barry K."/>
            <person name="Battaglia E."/>
            <person name="Bayram O."/>
            <person name="Benocci T."/>
            <person name="Braus-Stromeyer S.A."/>
            <person name="Caldana C."/>
            <person name="Canovas D."/>
            <person name="Cerqueira G.C."/>
            <person name="Chen F."/>
            <person name="Chen W."/>
            <person name="Choi C."/>
            <person name="Clum A."/>
            <person name="Dos Santos R.A."/>
            <person name="Damasio A.R."/>
            <person name="Diallinas G."/>
            <person name="Emri T."/>
            <person name="Fekete E."/>
            <person name="Flipphi M."/>
            <person name="Freyberg S."/>
            <person name="Gallo A."/>
            <person name="Gournas C."/>
            <person name="Habgood R."/>
            <person name="Hainaut M."/>
            <person name="Harispe M.L."/>
            <person name="Henrissat B."/>
            <person name="Hilden K.S."/>
            <person name="Hope R."/>
            <person name="Hossain A."/>
            <person name="Karabika E."/>
            <person name="Karaffa L."/>
            <person name="Karanyi Z."/>
            <person name="Krasevec N."/>
            <person name="Kuo A."/>
            <person name="Kusch H."/>
            <person name="LaButti K."/>
            <person name="Lagendijk E.L."/>
            <person name="Lapidus A."/>
            <person name="Levasseur A."/>
            <person name="Lindquist E."/>
            <person name="Lipzen A."/>
            <person name="Logrieco A.F."/>
            <person name="MacCabe A."/>
            <person name="Maekelae M.R."/>
            <person name="Malavazi I."/>
            <person name="Melin P."/>
            <person name="Meyer V."/>
            <person name="Mielnichuk N."/>
            <person name="Miskei M."/>
            <person name="Molnar A.P."/>
            <person name="Mule G."/>
            <person name="Ngan C.Y."/>
            <person name="Orejas M."/>
            <person name="Orosz E."/>
            <person name="Ouedraogo J.P."/>
            <person name="Overkamp K.M."/>
            <person name="Park H.-S."/>
            <person name="Perrone G."/>
            <person name="Piumi F."/>
            <person name="Punt P.J."/>
            <person name="Ram A.F."/>
            <person name="Ramon A."/>
            <person name="Rauscher S."/>
            <person name="Record E."/>
            <person name="Riano-Pachon D.M."/>
            <person name="Robert V."/>
            <person name="Roehrig J."/>
            <person name="Ruller R."/>
            <person name="Salamov A."/>
            <person name="Salih N.S."/>
            <person name="Samson R.A."/>
            <person name="Sandor E."/>
            <person name="Sanguinetti M."/>
            <person name="Schuetze T."/>
            <person name="Sepcic K."/>
            <person name="Shelest E."/>
            <person name="Sherlock G."/>
            <person name="Sophianopoulou V."/>
            <person name="Squina F.M."/>
            <person name="Sun H."/>
            <person name="Susca A."/>
            <person name="Todd R.B."/>
            <person name="Tsang A."/>
            <person name="Unkles S.E."/>
            <person name="van de Wiele N."/>
            <person name="van Rossen-Uffink D."/>
            <person name="Oliveira J.V."/>
            <person name="Vesth T.C."/>
            <person name="Visser J."/>
            <person name="Yu J.-H."/>
            <person name="Zhou M."/>
            <person name="Andersen M.R."/>
            <person name="Archer D.B."/>
            <person name="Baker S.E."/>
            <person name="Benoit I."/>
            <person name="Brakhage A.A."/>
            <person name="Braus G.H."/>
            <person name="Fischer R."/>
            <person name="Frisvad J.C."/>
            <person name="Goldman G.H."/>
            <person name="Houbraken J."/>
            <person name="Oakley B."/>
            <person name="Pocsi I."/>
            <person name="Scazzocchio C."/>
            <person name="Seiboth B."/>
            <person name="vanKuyk P.A."/>
            <person name="Wortman J."/>
            <person name="Dyer P.S."/>
            <person name="Grigoriev I.V."/>
        </authorList>
    </citation>
    <scope>NUCLEOTIDE SEQUENCE [LARGE SCALE GENOMIC DNA]</scope>
    <source>
        <strain evidence="3">CBS 516.65</strain>
    </source>
</reference>
<dbReference type="OrthoDB" id="10451297at2759"/>
<sequence>MRFSKILNITIEDHEQGTAQKIMEAMKPVDEPSKTVFESHEATIIVDPEELNQPRNRIEELEAQQQTLIDEKSTLQAEKLALGVAGLAALGKAESCENGEASLFSSPGYHIYHAV</sequence>
<keyword evidence="3" id="KW-1185">Reference proteome</keyword>
<dbReference type="VEuPathDB" id="FungiDB:ASPGLDRAFT_38724"/>
<organism evidence="2 3">
    <name type="scientific">Aspergillus glaucus CBS 516.65</name>
    <dbReference type="NCBI Taxonomy" id="1160497"/>
    <lineage>
        <taxon>Eukaryota</taxon>
        <taxon>Fungi</taxon>
        <taxon>Dikarya</taxon>
        <taxon>Ascomycota</taxon>
        <taxon>Pezizomycotina</taxon>
        <taxon>Eurotiomycetes</taxon>
        <taxon>Eurotiomycetidae</taxon>
        <taxon>Eurotiales</taxon>
        <taxon>Aspergillaceae</taxon>
        <taxon>Aspergillus</taxon>
        <taxon>Aspergillus subgen. Aspergillus</taxon>
    </lineage>
</organism>
<dbReference type="EMBL" id="KV878909">
    <property type="protein sequence ID" value="OJJ80721.1"/>
    <property type="molecule type" value="Genomic_DNA"/>
</dbReference>
<evidence type="ECO:0000313" key="2">
    <source>
        <dbReference type="EMBL" id="OJJ80721.1"/>
    </source>
</evidence>
<name>A0A1L9V9W0_ASPGL</name>
<protein>
    <submittedName>
        <fullName evidence="2">Uncharacterized protein</fullName>
    </submittedName>
</protein>
<dbReference type="Proteomes" id="UP000184300">
    <property type="component" value="Unassembled WGS sequence"/>
</dbReference>
<feature type="coiled-coil region" evidence="1">
    <location>
        <begin position="51"/>
        <end position="78"/>
    </location>
</feature>
<dbReference type="RefSeq" id="XP_022397419.1">
    <property type="nucleotide sequence ID" value="XM_022544981.1"/>
</dbReference>